<name>A0A9R1UMX3_LACSA</name>
<evidence type="ECO:0000313" key="1">
    <source>
        <dbReference type="EMBL" id="KAJ0189957.1"/>
    </source>
</evidence>
<dbReference type="Proteomes" id="UP000235145">
    <property type="component" value="Unassembled WGS sequence"/>
</dbReference>
<comment type="caution">
    <text evidence="1">The sequence shown here is derived from an EMBL/GenBank/DDBJ whole genome shotgun (WGS) entry which is preliminary data.</text>
</comment>
<dbReference type="AlphaFoldDB" id="A0A9R1UMX3"/>
<accession>A0A9R1UMX3</accession>
<dbReference type="EMBL" id="NBSK02000008">
    <property type="protein sequence ID" value="KAJ0189957.1"/>
    <property type="molecule type" value="Genomic_DNA"/>
</dbReference>
<keyword evidence="2" id="KW-1185">Reference proteome</keyword>
<organism evidence="1 2">
    <name type="scientific">Lactuca sativa</name>
    <name type="common">Garden lettuce</name>
    <dbReference type="NCBI Taxonomy" id="4236"/>
    <lineage>
        <taxon>Eukaryota</taxon>
        <taxon>Viridiplantae</taxon>
        <taxon>Streptophyta</taxon>
        <taxon>Embryophyta</taxon>
        <taxon>Tracheophyta</taxon>
        <taxon>Spermatophyta</taxon>
        <taxon>Magnoliopsida</taxon>
        <taxon>eudicotyledons</taxon>
        <taxon>Gunneridae</taxon>
        <taxon>Pentapetalae</taxon>
        <taxon>asterids</taxon>
        <taxon>campanulids</taxon>
        <taxon>Asterales</taxon>
        <taxon>Asteraceae</taxon>
        <taxon>Cichorioideae</taxon>
        <taxon>Cichorieae</taxon>
        <taxon>Lactucinae</taxon>
        <taxon>Lactuca</taxon>
    </lineage>
</organism>
<proteinExistence type="predicted"/>
<evidence type="ECO:0000313" key="2">
    <source>
        <dbReference type="Proteomes" id="UP000235145"/>
    </source>
</evidence>
<reference evidence="1 2" key="1">
    <citation type="journal article" date="2017" name="Nat. Commun.">
        <title>Genome assembly with in vitro proximity ligation data and whole-genome triplication in lettuce.</title>
        <authorList>
            <person name="Reyes-Chin-Wo S."/>
            <person name="Wang Z."/>
            <person name="Yang X."/>
            <person name="Kozik A."/>
            <person name="Arikit S."/>
            <person name="Song C."/>
            <person name="Xia L."/>
            <person name="Froenicke L."/>
            <person name="Lavelle D.O."/>
            <person name="Truco M.J."/>
            <person name="Xia R."/>
            <person name="Zhu S."/>
            <person name="Xu C."/>
            <person name="Xu H."/>
            <person name="Xu X."/>
            <person name="Cox K."/>
            <person name="Korf I."/>
            <person name="Meyers B.C."/>
            <person name="Michelmore R.W."/>
        </authorList>
    </citation>
    <scope>NUCLEOTIDE SEQUENCE [LARGE SCALE GENOMIC DNA]</scope>
    <source>
        <strain evidence="2">cv. Salinas</strain>
        <tissue evidence="1">Seedlings</tissue>
    </source>
</reference>
<gene>
    <name evidence="1" type="ORF">LSAT_V11C800390520</name>
</gene>
<protein>
    <submittedName>
        <fullName evidence="1">Uncharacterized protein</fullName>
    </submittedName>
</protein>
<sequence length="192" mass="21252">MASSSTSSSDICLCPFRSFHCCPNGEVGSKGIGRMISHIKRHHLPTEDRKIVLREALSSDVGLFMAVEETLKAFGQWMCGECMTLQALSRYFHHPDGRVRFVTRNDGSSHYIVGILKPSNKESVTNALGGLVFDVALLDHVFKEPITTVKSIPHSCRLAFSQDLKTALYKVIAQPGSVEAWMCLLLLPRCTL</sequence>